<feature type="transmembrane region" description="Helical" evidence="2">
    <location>
        <begin position="85"/>
        <end position="104"/>
    </location>
</feature>
<keyword evidence="2" id="KW-1133">Transmembrane helix</keyword>
<feature type="transmembrane region" description="Helical" evidence="2">
    <location>
        <begin position="197"/>
        <end position="216"/>
    </location>
</feature>
<dbReference type="Proteomes" id="UP000037460">
    <property type="component" value="Unassembled WGS sequence"/>
</dbReference>
<name>A0A0M0K1N9_9EUKA</name>
<feature type="region of interest" description="Disordered" evidence="1">
    <location>
        <begin position="1031"/>
        <end position="1055"/>
    </location>
</feature>
<feature type="non-terminal residue" evidence="3">
    <location>
        <position position="1536"/>
    </location>
</feature>
<feature type="region of interest" description="Disordered" evidence="1">
    <location>
        <begin position="1481"/>
        <end position="1536"/>
    </location>
</feature>
<reference evidence="4" key="1">
    <citation type="journal article" date="2015" name="PLoS Genet.">
        <title>Genome Sequence and Transcriptome Analyses of Chrysochromulina tobin: Metabolic Tools for Enhanced Algal Fitness in the Prominent Order Prymnesiales (Haptophyceae).</title>
        <authorList>
            <person name="Hovde B.T."/>
            <person name="Deodato C.R."/>
            <person name="Hunsperger H.M."/>
            <person name="Ryken S.A."/>
            <person name="Yost W."/>
            <person name="Jha R.K."/>
            <person name="Patterson J."/>
            <person name="Monnat R.J. Jr."/>
            <person name="Barlow S.B."/>
            <person name="Starkenburg S.R."/>
            <person name="Cattolico R.A."/>
        </authorList>
    </citation>
    <scope>NUCLEOTIDE SEQUENCE</scope>
    <source>
        <strain evidence="4">CCMP291</strain>
    </source>
</reference>
<gene>
    <name evidence="3" type="ORF">Ctob_014482</name>
</gene>
<feature type="transmembrane region" description="Helical" evidence="2">
    <location>
        <begin position="1085"/>
        <end position="1109"/>
    </location>
</feature>
<evidence type="ECO:0000256" key="1">
    <source>
        <dbReference type="SAM" id="MobiDB-lite"/>
    </source>
</evidence>
<feature type="transmembrane region" description="Helical" evidence="2">
    <location>
        <begin position="916"/>
        <end position="941"/>
    </location>
</feature>
<evidence type="ECO:0000313" key="4">
    <source>
        <dbReference type="Proteomes" id="UP000037460"/>
    </source>
</evidence>
<feature type="transmembrane region" description="Helical" evidence="2">
    <location>
        <begin position="49"/>
        <end position="73"/>
    </location>
</feature>
<feature type="transmembrane region" description="Helical" evidence="2">
    <location>
        <begin position="1344"/>
        <end position="1361"/>
    </location>
</feature>
<feature type="transmembrane region" description="Helical" evidence="2">
    <location>
        <begin position="1129"/>
        <end position="1152"/>
    </location>
</feature>
<proteinExistence type="predicted"/>
<feature type="transmembrane region" description="Helical" evidence="2">
    <location>
        <begin position="1453"/>
        <end position="1470"/>
    </location>
</feature>
<accession>A0A0M0K1N9</accession>
<protein>
    <submittedName>
        <fullName evidence="3">Uncharacterized protein</fullName>
    </submittedName>
</protein>
<evidence type="ECO:0000256" key="2">
    <source>
        <dbReference type="SAM" id="Phobius"/>
    </source>
</evidence>
<feature type="transmembrane region" description="Helical" evidence="2">
    <location>
        <begin position="362"/>
        <end position="382"/>
    </location>
</feature>
<feature type="transmembrane region" description="Helical" evidence="2">
    <location>
        <begin position="878"/>
        <end position="895"/>
    </location>
</feature>
<feature type="transmembrane region" description="Helical" evidence="2">
    <location>
        <begin position="260"/>
        <end position="280"/>
    </location>
</feature>
<feature type="transmembrane region" description="Helical" evidence="2">
    <location>
        <begin position="455"/>
        <end position="476"/>
    </location>
</feature>
<feature type="transmembrane region" description="Helical" evidence="2">
    <location>
        <begin position="388"/>
        <end position="407"/>
    </location>
</feature>
<feature type="transmembrane region" description="Helical" evidence="2">
    <location>
        <begin position="804"/>
        <end position="820"/>
    </location>
</feature>
<feature type="compositionally biased region" description="Pro residues" evidence="1">
    <location>
        <begin position="1498"/>
        <end position="1508"/>
    </location>
</feature>
<sequence>MLRLERTATCVTYLVASVFRPACVPSAFYLAVLLVLLQGSHTVYSSARLVLFQSLVQLVSSTVFLALSVSLATPGGSDEAPWPSTWWPDLCVLIVSLATTFLSLRAVMSGVTAIGEPVLTVSALAAAWEGSTRLDATEIGFSVVAVCFLATACVVHPSVLAIPMEVVVLAALGAWGWGSTGRSLIKWVRRAQRVAQLYAAVWVAAFYGAQLATNMGSPPDGTMKQLGLFAVPWFAPFDDPSTASRYCSDMYCADLAETQATLLIVFLFWAHFVGFDATWIRQCLCPWQAEGALIERESLSQSLLRGEAPSPAASTWGAHVLPATASVSTSSPPSPPPPPSPPLELSSGVGGIPTRRMGGSPAVASGAACCGSILLVVLALLTPSAVTLIFLFFGAAGLLSIPSWPFAEKNSKRWRGQPMDRCGEIFLCELCKGGRGKIARNVARFSKAIMSGRKWLRGTFVMCVVWTFAQFTVGAFPGLVQEFYREPEVSRYTLVGTLSRIGFMPSPLLLGSDLAQMSVLVAALLQLILTVLLGVACRVHTLEMDAILAAEMDFAVGVDYAEMDAPQPLVSSPRRPASDRTAATTLTDVYVEFTPVEFTPVDRTAQDGAMGTPSASPLRASASLAAAALAPNDSILSPPPALEEEGAEVAARSRGGRARHGASLLWDLLRADSWVEVRAGVAVVLQPIEAAYLAALRVIAWHSPKLSLVLVLIAGLYVFDLLHAVYVLLYVLLASRSTDSSRVFWPILVRWVAITVLVSASFLVVAPPEADEPSWMLTLLGLNGPSGAPNESAATGWKELGPDMVLFTLLVIQDAIYRSVPFRRAFARRNWALARACHLPHINQDVRQRRFRWRAALRWVTFFMVLAVSLVPRARVQGLLYLFAFVWLLYFDQAANWFQMLPVTLRRGRAWYEQYVIYPVIIGIVLIELALRYAIAIPFVAKEFFSSAGLFPQCELGSIGSANQTACQLVLDALGLHPVTAPYDRLSVRLELGLLSMLLVASFKQMRATASDAQQDGAALRPTLQHIDVGSGASLRPSGARPSLATRPPGSGNSTELMHVSVRAYNPGPSMSIFSSSRWVTPATIWAIMTHTTTAVLVVVAFGSALAYVDAQRFFYASCSIIACVLGEWAVSSLWLPIGVFSALSLITWYLFQLEITGSWLSEADKIWIGLDHLEIGLDSLDSSDVFAVGVPVFMQLLALFQRHSQLAHKDAQWRAAMYLAAGTIEVEQPTPTVSAVPGPSSSSWISSSSWSSRSSSRSSSPALLVIPSLVHLPSFGGASTASLRPPMAREATTILPQPGLLSHRRRIFAAADLQHRLLRCWGAVLPPLAQYMVLFAACMRLNLWAVLYVVAIGLVNFCYLGRAVSPLAWKLLRLLIGVALIVQYCALLSLPDSVWPTDAPDGGRPWIFWGRNWSYVSAECPRLNIDVNPPPSGMVCYLSVTGQPWSSGQQPWMLMIDFCALLACLLAEVNKTAAHAVSRTDLTEDGGLQPPADLAPEPSPPPSPPASTSPSSDTAGIQILTPSKPPPRVPASSGA</sequence>
<feature type="transmembrane region" description="Helical" evidence="2">
    <location>
        <begin position="12"/>
        <end position="37"/>
    </location>
</feature>
<comment type="caution">
    <text evidence="3">The sequence shown here is derived from an EMBL/GenBank/DDBJ whole genome shotgun (WGS) entry which is preliminary data.</text>
</comment>
<evidence type="ECO:0000313" key="3">
    <source>
        <dbReference type="EMBL" id="KOO32729.1"/>
    </source>
</evidence>
<feature type="compositionally biased region" description="Pro residues" evidence="1">
    <location>
        <begin position="332"/>
        <end position="342"/>
    </location>
</feature>
<feature type="transmembrane region" description="Helical" evidence="2">
    <location>
        <begin position="855"/>
        <end position="872"/>
    </location>
</feature>
<feature type="transmembrane region" description="Helical" evidence="2">
    <location>
        <begin position="706"/>
        <end position="731"/>
    </location>
</feature>
<feature type="transmembrane region" description="Helical" evidence="2">
    <location>
        <begin position="1373"/>
        <end position="1391"/>
    </location>
</feature>
<keyword evidence="2" id="KW-0472">Membrane</keyword>
<keyword evidence="4" id="KW-1185">Reference proteome</keyword>
<feature type="transmembrane region" description="Helical" evidence="2">
    <location>
        <begin position="514"/>
        <end position="535"/>
    </location>
</feature>
<feature type="transmembrane region" description="Helical" evidence="2">
    <location>
        <begin position="166"/>
        <end position="185"/>
    </location>
</feature>
<organism evidence="3 4">
    <name type="scientific">Chrysochromulina tobinii</name>
    <dbReference type="NCBI Taxonomy" id="1460289"/>
    <lineage>
        <taxon>Eukaryota</taxon>
        <taxon>Haptista</taxon>
        <taxon>Haptophyta</taxon>
        <taxon>Prymnesiophyceae</taxon>
        <taxon>Prymnesiales</taxon>
        <taxon>Chrysochromulinaceae</taxon>
        <taxon>Chrysochromulina</taxon>
    </lineage>
</organism>
<feature type="region of interest" description="Disordered" evidence="1">
    <location>
        <begin position="325"/>
        <end position="350"/>
    </location>
</feature>
<feature type="transmembrane region" description="Helical" evidence="2">
    <location>
        <begin position="139"/>
        <end position="160"/>
    </location>
</feature>
<feature type="transmembrane region" description="Helical" evidence="2">
    <location>
        <begin position="679"/>
        <end position="700"/>
    </location>
</feature>
<feature type="transmembrane region" description="Helical" evidence="2">
    <location>
        <begin position="743"/>
        <end position="766"/>
    </location>
</feature>
<keyword evidence="2" id="KW-0812">Transmembrane</keyword>
<dbReference type="EMBL" id="JWZX01001697">
    <property type="protein sequence ID" value="KOO32729.1"/>
    <property type="molecule type" value="Genomic_DNA"/>
</dbReference>